<keyword evidence="3" id="KW-0720">Serine protease</keyword>
<dbReference type="PANTHER" id="PTHR11757">
    <property type="entry name" value="PROTEASE FAMILY S9A OLIGOPEPTIDASE"/>
    <property type="match status" value="1"/>
</dbReference>
<protein>
    <recommendedName>
        <fullName evidence="3">Prolyl endopeptidase</fullName>
        <ecNumber evidence="3">3.4.21.-</ecNumber>
    </recommendedName>
</protein>
<dbReference type="SUPFAM" id="SSF53474">
    <property type="entry name" value="alpha/beta-Hydrolases"/>
    <property type="match status" value="1"/>
</dbReference>
<evidence type="ECO:0000256" key="2">
    <source>
        <dbReference type="ARBA" id="ARBA00045448"/>
    </source>
</evidence>
<comment type="caution">
    <text evidence="5">The sequence shown here is derived from an EMBL/GenBank/DDBJ whole genome shotgun (WGS) entry which is preliminary data.</text>
</comment>
<dbReference type="InterPro" id="IPR051543">
    <property type="entry name" value="Serine_Peptidase_S9A"/>
</dbReference>
<feature type="domain" description="Peptidase S9 prolyl oligopeptidase catalytic" evidence="4">
    <location>
        <begin position="152"/>
        <end position="372"/>
    </location>
</feature>
<organism evidence="5 6">
    <name type="scientific">Chytriomyces confervae</name>
    <dbReference type="NCBI Taxonomy" id="246404"/>
    <lineage>
        <taxon>Eukaryota</taxon>
        <taxon>Fungi</taxon>
        <taxon>Fungi incertae sedis</taxon>
        <taxon>Chytridiomycota</taxon>
        <taxon>Chytridiomycota incertae sedis</taxon>
        <taxon>Chytridiomycetes</taxon>
        <taxon>Chytridiales</taxon>
        <taxon>Chytriomycetaceae</taxon>
        <taxon>Chytriomyces</taxon>
    </lineage>
</organism>
<evidence type="ECO:0000313" key="5">
    <source>
        <dbReference type="EMBL" id="TPX43031.1"/>
    </source>
</evidence>
<dbReference type="EMBL" id="QEAP01001590">
    <property type="protein sequence ID" value="TPX43031.1"/>
    <property type="molecule type" value="Genomic_DNA"/>
</dbReference>
<keyword evidence="3" id="KW-0645">Protease</keyword>
<dbReference type="OrthoDB" id="248387at2759"/>
<keyword evidence="6" id="KW-1185">Reference proteome</keyword>
<evidence type="ECO:0000259" key="4">
    <source>
        <dbReference type="Pfam" id="PF00326"/>
    </source>
</evidence>
<dbReference type="Pfam" id="PF00326">
    <property type="entry name" value="Peptidase_S9"/>
    <property type="match status" value="1"/>
</dbReference>
<evidence type="ECO:0000313" key="6">
    <source>
        <dbReference type="Proteomes" id="UP000320333"/>
    </source>
</evidence>
<dbReference type="InterPro" id="IPR001375">
    <property type="entry name" value="Peptidase_S9_cat"/>
</dbReference>
<dbReference type="PANTHER" id="PTHR11757:SF19">
    <property type="entry name" value="PROLYL ENDOPEPTIDASE-LIKE"/>
    <property type="match status" value="1"/>
</dbReference>
<dbReference type="Gene3D" id="2.130.10.120">
    <property type="entry name" value="Prolyl oligopeptidase, N-terminal domain"/>
    <property type="match status" value="1"/>
</dbReference>
<dbReference type="InterPro" id="IPR029058">
    <property type="entry name" value="AB_hydrolase_fold"/>
</dbReference>
<sequence length="416" mass="46089">ERKNGLLGLRIVSFDGENFDHYAVPFEEEIYVASLPWKDQPNSYVGHSFQFTYTSCLVPLKMMEFDVRTKELTVLQQTNGGFDPSEYTMRRVFVPIPEATRVLAPFGTPVSDTIPVTLVYKTDSFKNDGSNKIFMAGYGSYGMPVDGRFEGKIFSLMNRGIVYAVAHVRGGGDLGQAWYETGKLSHKKNAFTDFVACAEFLVQEEKITKHELMALFGNSAGGLLLGAVMNLKPDIACAVVAGVPWLDPLNTSLDASIPMVTLDWEEIGNPNEKEAFDYLQSYSPYENIRENVKYPSVLLTAGLKDSHVPYWEAAKWVAKMRASNTNGGAGDPHQSVIGFKCSMSGGHAGSGGRYGQYRESAEKYAFLIHELEKSEDRQSKPKVWTKVTKVTTTNSTTSSGSTTTQKVRTITEVTYK</sequence>
<dbReference type="PRINTS" id="PR00862">
    <property type="entry name" value="PROLIGOPTASE"/>
</dbReference>
<comment type="similarity">
    <text evidence="1 3">Belongs to the peptidase S9A family.</text>
</comment>
<dbReference type="Proteomes" id="UP000320333">
    <property type="component" value="Unassembled WGS sequence"/>
</dbReference>
<proteinExistence type="inferred from homology"/>
<accession>A0A507CVH0</accession>
<feature type="non-terminal residue" evidence="5">
    <location>
        <position position="1"/>
    </location>
</feature>
<reference evidence="5 6" key="1">
    <citation type="journal article" date="2019" name="Sci. Rep.">
        <title>Comparative genomics of chytrid fungi reveal insights into the obligate biotrophic and pathogenic lifestyle of Synchytrium endobioticum.</title>
        <authorList>
            <person name="van de Vossenberg B.T.L.H."/>
            <person name="Warris S."/>
            <person name="Nguyen H.D.T."/>
            <person name="van Gent-Pelzer M.P.E."/>
            <person name="Joly D.L."/>
            <person name="van de Geest H.C."/>
            <person name="Bonants P.J.M."/>
            <person name="Smith D.S."/>
            <person name="Levesque C.A."/>
            <person name="van der Lee T.A.J."/>
        </authorList>
    </citation>
    <scope>NUCLEOTIDE SEQUENCE [LARGE SCALE GENOMIC DNA]</scope>
    <source>
        <strain evidence="5 6">CBS 675.73</strain>
    </source>
</reference>
<keyword evidence="3" id="KW-0378">Hydrolase</keyword>
<evidence type="ECO:0000256" key="3">
    <source>
        <dbReference type="RuleBase" id="RU368024"/>
    </source>
</evidence>
<name>A0A507CVH0_9FUNG</name>
<dbReference type="InterPro" id="IPR002470">
    <property type="entry name" value="Peptidase_S9A"/>
</dbReference>
<dbReference type="EC" id="3.4.21.-" evidence="3"/>
<dbReference type="GO" id="GO:0004252">
    <property type="term" value="F:serine-type endopeptidase activity"/>
    <property type="evidence" value="ECO:0007669"/>
    <property type="project" value="UniProtKB-UniRule"/>
</dbReference>
<dbReference type="GO" id="GO:0006508">
    <property type="term" value="P:proteolysis"/>
    <property type="evidence" value="ECO:0007669"/>
    <property type="project" value="UniProtKB-KW"/>
</dbReference>
<dbReference type="Gene3D" id="3.40.50.1820">
    <property type="entry name" value="alpha/beta hydrolase"/>
    <property type="match status" value="1"/>
</dbReference>
<evidence type="ECO:0000256" key="1">
    <source>
        <dbReference type="ARBA" id="ARBA00005228"/>
    </source>
</evidence>
<comment type="function">
    <text evidence="2">Serine peptidase whose precise substrate specificity remains unclear. Does not cleave peptides after a arginine or lysine residue. Regulates trans-Golgi network morphology and sorting by regulating the membrane binding of the AP-1 complex. May play a role in the regulation of synaptic vesicle exocytosis.</text>
</comment>
<dbReference type="AlphaFoldDB" id="A0A507CVH0"/>
<gene>
    <name evidence="5" type="ORF">CcCBS67573_g10475</name>
</gene>